<organism evidence="1 2">
    <name type="scientific">Sulfurospirillum diekertiae</name>
    <dbReference type="NCBI Taxonomy" id="1854492"/>
    <lineage>
        <taxon>Bacteria</taxon>
        <taxon>Pseudomonadati</taxon>
        <taxon>Campylobacterota</taxon>
        <taxon>Epsilonproteobacteria</taxon>
        <taxon>Campylobacterales</taxon>
        <taxon>Sulfurospirillaceae</taxon>
        <taxon>Sulfurospirillum</taxon>
    </lineage>
</organism>
<evidence type="ECO:0000313" key="2">
    <source>
        <dbReference type="Proteomes" id="UP000217349"/>
    </source>
</evidence>
<evidence type="ECO:0000313" key="1">
    <source>
        <dbReference type="EMBL" id="ATB69967.1"/>
    </source>
</evidence>
<dbReference type="AlphaFoldDB" id="A0A290HEV7"/>
<proteinExistence type="predicted"/>
<name>A0A290HEV7_9BACT</name>
<accession>A0A290HEV7</accession>
<gene>
    <name evidence="1" type="ORF">SJPD1_1862</name>
</gene>
<dbReference type="Proteomes" id="UP000217349">
    <property type="component" value="Chromosome"/>
</dbReference>
<dbReference type="KEGG" id="sulj:SJPD1_1862"/>
<dbReference type="RefSeq" id="WP_096046905.1">
    <property type="nucleotide sequence ID" value="NZ_CP023275.1"/>
</dbReference>
<dbReference type="EMBL" id="CP023275">
    <property type="protein sequence ID" value="ATB69967.1"/>
    <property type="molecule type" value="Genomic_DNA"/>
</dbReference>
<sequence>MYPQLLKKSYFQNDIYEDILTVIKSLESQDYFDELIGKSQPEQKEMVKKFQKDLFLILTERIVDVRWELEYQPKSARRDAIDIYGKAEGFIIIIELDKHRADQVAKKFISRSALFANEKTFYISLCYPGTEKMSKPETIKYFEYCQILSEKIGHHYAGFII</sequence>
<protein>
    <submittedName>
        <fullName evidence="1">Uncharacterized protein</fullName>
    </submittedName>
</protein>
<dbReference type="OrthoDB" id="7061587at2"/>
<reference evidence="2" key="1">
    <citation type="submission" date="2017-09" db="EMBL/GenBank/DDBJ databases">
        <title>The complete genome of Sulfurospirillum sp. JPD-1.</title>
        <authorList>
            <person name="Goris T."/>
        </authorList>
    </citation>
    <scope>NUCLEOTIDE SEQUENCE [LARGE SCALE GENOMIC DNA]</scope>
    <source>
        <strain evidence="2">JPD-1</strain>
    </source>
</reference>